<dbReference type="Proteomes" id="UP000294855">
    <property type="component" value="Unassembled WGS sequence"/>
</dbReference>
<reference evidence="1 2" key="1">
    <citation type="submission" date="2019-03" db="EMBL/GenBank/DDBJ databases">
        <title>Genomic Encyclopedia of Type Strains, Phase IV (KMG-IV): sequencing the most valuable type-strain genomes for metagenomic binning, comparative biology and taxonomic classification.</title>
        <authorList>
            <person name="Goeker M."/>
        </authorList>
    </citation>
    <scope>NUCLEOTIDE SEQUENCE [LARGE SCALE GENOMIC DNA]</scope>
    <source>
        <strain evidence="1 2">DSM 13328</strain>
    </source>
</reference>
<organism evidence="1 2">
    <name type="scientific">Methanimicrococcus blatticola</name>
    <dbReference type="NCBI Taxonomy" id="91560"/>
    <lineage>
        <taxon>Archaea</taxon>
        <taxon>Methanobacteriati</taxon>
        <taxon>Methanobacteriota</taxon>
        <taxon>Stenosarchaea group</taxon>
        <taxon>Methanomicrobia</taxon>
        <taxon>Methanosarcinales</taxon>
        <taxon>Methanosarcinaceae</taxon>
        <taxon>Methanimicrococcus</taxon>
    </lineage>
</organism>
<comment type="caution">
    <text evidence="1">The sequence shown here is derived from an EMBL/GenBank/DDBJ whole genome shotgun (WGS) entry which is preliminary data.</text>
</comment>
<gene>
    <name evidence="1" type="ORF">C7391_1218</name>
</gene>
<protein>
    <submittedName>
        <fullName evidence="1">Uncharacterized protein</fullName>
    </submittedName>
</protein>
<name>A0A484F469_9EURY</name>
<dbReference type="EMBL" id="SNYS01000009">
    <property type="protein sequence ID" value="TDQ68278.1"/>
    <property type="molecule type" value="Genomic_DNA"/>
</dbReference>
<accession>A0A484F469</accession>
<sequence length="67" mass="7577">MSEANEIENCGLFPAVVKNINNCYFYVSQRFPMFIQRMGTNLQRLLSFASLMKRGVGGGCFDFSTII</sequence>
<keyword evidence="2" id="KW-1185">Reference proteome</keyword>
<dbReference type="AlphaFoldDB" id="A0A484F469"/>
<evidence type="ECO:0000313" key="2">
    <source>
        <dbReference type="Proteomes" id="UP000294855"/>
    </source>
</evidence>
<evidence type="ECO:0000313" key="1">
    <source>
        <dbReference type="EMBL" id="TDQ68278.1"/>
    </source>
</evidence>
<proteinExistence type="predicted"/>